<sequence length="309" mass="35213">MLTDRHWMKSFTIATRNDKSGIWDFKTIQDKPVAPEPLTPKTVKYDDFPSEKEQFKQLSRSFVLCECFTPIGLDSHASGCKKVHGVVLNAEKGYVLVSRYCVPHDLVDINLIFAQSIYVPAKVIFLHPTKGYAIVKYDPSLVLAPVQTPKFSKEYLKRGEKVTLVGYTLYSRPIVDETKVSDVKLSNVPCSDTPRYRATNVEAIDLDSTYTSSWASGILVDNDANVRGFWMYFDGEEEEKYSMGFDVNDIMWELEFLEKGTKPNVKIIDAVFDTLTIMSARVNGVPEEWLEILEDKCVDKVQLLTIQRH</sequence>
<dbReference type="SUPFAM" id="SSF50494">
    <property type="entry name" value="Trypsin-like serine proteases"/>
    <property type="match status" value="1"/>
</dbReference>
<dbReference type="PANTHER" id="PTHR46366">
    <property type="entry name" value="PRO-APOPTOTIC SERINE PROTEASE NMA111"/>
    <property type="match status" value="1"/>
</dbReference>
<proteinExistence type="predicted"/>
<keyword evidence="1" id="KW-0053">Apoptosis</keyword>
<comment type="caution">
    <text evidence="2">The sequence shown here is derived from an EMBL/GenBank/DDBJ whole genome shotgun (WGS) entry which is preliminary data.</text>
</comment>
<dbReference type="GO" id="GO:0006915">
    <property type="term" value="P:apoptotic process"/>
    <property type="evidence" value="ECO:0007669"/>
    <property type="project" value="UniProtKB-KW"/>
</dbReference>
<organism evidence="2 3">
    <name type="scientific">Ambrosiozyma monospora</name>
    <name type="common">Yeast</name>
    <name type="synonym">Endomycopsis monosporus</name>
    <dbReference type="NCBI Taxonomy" id="43982"/>
    <lineage>
        <taxon>Eukaryota</taxon>
        <taxon>Fungi</taxon>
        <taxon>Dikarya</taxon>
        <taxon>Ascomycota</taxon>
        <taxon>Saccharomycotina</taxon>
        <taxon>Pichiomycetes</taxon>
        <taxon>Pichiales</taxon>
        <taxon>Pichiaceae</taxon>
        <taxon>Ambrosiozyma</taxon>
    </lineage>
</organism>
<evidence type="ECO:0000313" key="3">
    <source>
        <dbReference type="Proteomes" id="UP001165063"/>
    </source>
</evidence>
<dbReference type="InterPro" id="IPR009003">
    <property type="entry name" value="Peptidase_S1_PA"/>
</dbReference>
<dbReference type="Gene3D" id="2.40.10.120">
    <property type="match status" value="1"/>
</dbReference>
<dbReference type="EMBL" id="BSXU01006501">
    <property type="protein sequence ID" value="GMG55920.1"/>
    <property type="molecule type" value="Genomic_DNA"/>
</dbReference>
<dbReference type="AlphaFoldDB" id="A0A9W7DJG0"/>
<keyword evidence="3" id="KW-1185">Reference proteome</keyword>
<gene>
    <name evidence="2" type="ORF">Amon01_000798900</name>
</gene>
<accession>A0A9W7DJG0</accession>
<dbReference type="Proteomes" id="UP001165063">
    <property type="component" value="Unassembled WGS sequence"/>
</dbReference>
<name>A0A9W7DJG0_AMBMO</name>
<evidence type="ECO:0000256" key="1">
    <source>
        <dbReference type="ARBA" id="ARBA00022703"/>
    </source>
</evidence>
<evidence type="ECO:0000313" key="2">
    <source>
        <dbReference type="EMBL" id="GMG55920.1"/>
    </source>
</evidence>
<reference evidence="2" key="1">
    <citation type="submission" date="2023-04" db="EMBL/GenBank/DDBJ databases">
        <title>Ambrosiozyma monospora NBRC 1965.</title>
        <authorList>
            <person name="Ichikawa N."/>
            <person name="Sato H."/>
            <person name="Tonouchi N."/>
        </authorList>
    </citation>
    <scope>NUCLEOTIDE SEQUENCE</scope>
    <source>
        <strain evidence="2">NBRC 1965</strain>
    </source>
</reference>
<dbReference type="PANTHER" id="PTHR46366:SF8">
    <property type="entry name" value="PRO-APOPTOTIC SERINE PROTEASE NMA111"/>
    <property type="match status" value="1"/>
</dbReference>
<dbReference type="OrthoDB" id="4217619at2759"/>
<protein>
    <submittedName>
        <fullName evidence="2">Unnamed protein product</fullName>
    </submittedName>
</protein>